<organism evidence="1 2">
    <name type="scientific">Brachionus plicatilis</name>
    <name type="common">Marine rotifer</name>
    <name type="synonym">Brachionus muelleri</name>
    <dbReference type="NCBI Taxonomy" id="10195"/>
    <lineage>
        <taxon>Eukaryota</taxon>
        <taxon>Metazoa</taxon>
        <taxon>Spiralia</taxon>
        <taxon>Gnathifera</taxon>
        <taxon>Rotifera</taxon>
        <taxon>Eurotatoria</taxon>
        <taxon>Monogononta</taxon>
        <taxon>Pseudotrocha</taxon>
        <taxon>Ploima</taxon>
        <taxon>Brachionidae</taxon>
        <taxon>Brachionus</taxon>
    </lineage>
</organism>
<proteinExistence type="predicted"/>
<name>A0A3M7SDT0_BRAPC</name>
<dbReference type="EMBL" id="REGN01001596">
    <property type="protein sequence ID" value="RNA33718.1"/>
    <property type="molecule type" value="Genomic_DNA"/>
</dbReference>
<keyword evidence="2" id="KW-1185">Reference proteome</keyword>
<sequence>MCWCLTQVADFRNFTILPSIIKLLNNSDNLSARNSFYTQTAFDLSYNYSNVSNHLTKNN</sequence>
<comment type="caution">
    <text evidence="1">The sequence shown here is derived from an EMBL/GenBank/DDBJ whole genome shotgun (WGS) entry which is preliminary data.</text>
</comment>
<evidence type="ECO:0000313" key="1">
    <source>
        <dbReference type="EMBL" id="RNA33718.1"/>
    </source>
</evidence>
<dbReference type="AlphaFoldDB" id="A0A3M7SDT0"/>
<evidence type="ECO:0000313" key="2">
    <source>
        <dbReference type="Proteomes" id="UP000276133"/>
    </source>
</evidence>
<accession>A0A3M7SDT0</accession>
<reference evidence="1 2" key="1">
    <citation type="journal article" date="2018" name="Sci. Rep.">
        <title>Genomic signatures of local adaptation to the degree of environmental predictability in rotifers.</title>
        <authorList>
            <person name="Franch-Gras L."/>
            <person name="Hahn C."/>
            <person name="Garcia-Roger E.M."/>
            <person name="Carmona M.J."/>
            <person name="Serra M."/>
            <person name="Gomez A."/>
        </authorList>
    </citation>
    <scope>NUCLEOTIDE SEQUENCE [LARGE SCALE GENOMIC DNA]</scope>
    <source>
        <strain evidence="1">HYR1</strain>
    </source>
</reference>
<gene>
    <name evidence="1" type="ORF">BpHYR1_035392</name>
</gene>
<dbReference type="Proteomes" id="UP000276133">
    <property type="component" value="Unassembled WGS sequence"/>
</dbReference>
<protein>
    <submittedName>
        <fullName evidence="1">Uncharacterized protein</fullName>
    </submittedName>
</protein>